<protein>
    <submittedName>
        <fullName evidence="1">Uncharacterized protein</fullName>
    </submittedName>
</protein>
<sequence>MHFANKIGIITAGTGQAVHSSTMHSPPFGICLTFTGKAYALAATLCGGDFQPGTRRTPSLTLSGCPCTAVVQWHRYIWNELLLVFPNTWMLISYPASPKCNI</sequence>
<gene>
    <name evidence="1" type="ORF">EGYM00392_LOCUS13803</name>
</gene>
<name>A0A7S1N8K9_9EUGL</name>
<accession>A0A7S1N8K9</accession>
<evidence type="ECO:0000313" key="1">
    <source>
        <dbReference type="EMBL" id="CAD9002719.1"/>
    </source>
</evidence>
<reference evidence="1" key="1">
    <citation type="submission" date="2021-01" db="EMBL/GenBank/DDBJ databases">
        <authorList>
            <person name="Corre E."/>
            <person name="Pelletier E."/>
            <person name="Niang G."/>
            <person name="Scheremetjew M."/>
            <person name="Finn R."/>
            <person name="Kale V."/>
            <person name="Holt S."/>
            <person name="Cochrane G."/>
            <person name="Meng A."/>
            <person name="Brown T."/>
            <person name="Cohen L."/>
        </authorList>
    </citation>
    <scope>NUCLEOTIDE SEQUENCE</scope>
    <source>
        <strain evidence="1">NIES-381</strain>
    </source>
</reference>
<organism evidence="1">
    <name type="scientific">Eutreptiella gymnastica</name>
    <dbReference type="NCBI Taxonomy" id="73025"/>
    <lineage>
        <taxon>Eukaryota</taxon>
        <taxon>Discoba</taxon>
        <taxon>Euglenozoa</taxon>
        <taxon>Euglenida</taxon>
        <taxon>Spirocuta</taxon>
        <taxon>Euglenophyceae</taxon>
        <taxon>Eutreptiales</taxon>
        <taxon>Eutreptiaceae</taxon>
        <taxon>Eutreptiella</taxon>
    </lineage>
</organism>
<dbReference type="EMBL" id="HBGA01037807">
    <property type="protein sequence ID" value="CAD9002719.1"/>
    <property type="molecule type" value="Transcribed_RNA"/>
</dbReference>
<dbReference type="AlphaFoldDB" id="A0A7S1N8K9"/>
<proteinExistence type="predicted"/>